<dbReference type="Gene3D" id="3.60.10.10">
    <property type="entry name" value="Endonuclease/exonuclease/phosphatase"/>
    <property type="match status" value="1"/>
</dbReference>
<dbReference type="InterPro" id="IPR036691">
    <property type="entry name" value="Endo/exonu/phosph_ase_sf"/>
</dbReference>
<dbReference type="RefSeq" id="XP_016498988.1">
    <property type="nucleotide sequence ID" value="XM_016643502.1"/>
</dbReference>
<dbReference type="PANTHER" id="PTHR33710">
    <property type="entry name" value="BNAC02G09200D PROTEIN"/>
    <property type="match status" value="1"/>
</dbReference>
<protein>
    <recommendedName>
        <fullName evidence="2">Reverse transcriptase</fullName>
    </recommendedName>
</protein>
<gene>
    <name evidence="1" type="primary">LOC107817637</name>
</gene>
<proteinExistence type="predicted"/>
<reference evidence="1" key="1">
    <citation type="submission" date="2025-08" db="UniProtKB">
        <authorList>
            <consortium name="RefSeq"/>
        </authorList>
    </citation>
    <scope>IDENTIFICATION</scope>
</reference>
<evidence type="ECO:0000313" key="1">
    <source>
        <dbReference type="RefSeq" id="XP_016498988.1"/>
    </source>
</evidence>
<dbReference type="SUPFAM" id="SSF56219">
    <property type="entry name" value="DNase I-like"/>
    <property type="match status" value="1"/>
</dbReference>
<accession>A0A1S4CCW2</accession>
<dbReference type="AlphaFoldDB" id="A0A1S4CCW2"/>
<evidence type="ECO:0008006" key="2">
    <source>
        <dbReference type="Google" id="ProtNLM"/>
    </source>
</evidence>
<organism evidence="1">
    <name type="scientific">Nicotiana tabacum</name>
    <name type="common">Common tobacco</name>
    <dbReference type="NCBI Taxonomy" id="4097"/>
    <lineage>
        <taxon>Eukaryota</taxon>
        <taxon>Viridiplantae</taxon>
        <taxon>Streptophyta</taxon>
        <taxon>Embryophyta</taxon>
        <taxon>Tracheophyta</taxon>
        <taxon>Spermatophyta</taxon>
        <taxon>Magnoliopsida</taxon>
        <taxon>eudicotyledons</taxon>
        <taxon>Gunneridae</taxon>
        <taxon>Pentapetalae</taxon>
        <taxon>asterids</taxon>
        <taxon>lamiids</taxon>
        <taxon>Solanales</taxon>
        <taxon>Solanaceae</taxon>
        <taxon>Nicotianoideae</taxon>
        <taxon>Nicotianeae</taxon>
        <taxon>Nicotiana</taxon>
    </lineage>
</organism>
<feature type="non-terminal residue" evidence="1">
    <location>
        <position position="308"/>
    </location>
</feature>
<dbReference type="PANTHER" id="PTHR33710:SF64">
    <property type="entry name" value="ENDONUCLEASE_EXONUCLEASE_PHOSPHATASE DOMAIN-CONTAINING PROTEIN"/>
    <property type="match status" value="1"/>
</dbReference>
<dbReference type="OrthoDB" id="1305614at2759"/>
<sequence>MTGFQQWEVPGRSVEVKEIKKGVFSLAALVKDRRLGCSMISRAIEEFSDFINDHFLIDLPLSGERFTWARAEDSNSRSRLDRFLISPSWDELVPKQIPLPRLTSDHLPILLDGCRGRGVHAPFRFENMWLKVPRFGDKGDIIRRNKEVFGRVDVKMRELMHELGDLERGEGARELDESEKERLGEVKRDIVELAIAQETSWWQKSRALWMAVANRRRNFIESLAVDGVRIEGEEEVKGAIVRFYENLYKEKVSWRPTLGGIKFNHIGEGDSEWLERAFEEEEVYEAVSSCASDKAPALMVSPWPSSSS</sequence>
<name>A0A1S4CCW2_TOBAC</name>
<dbReference type="PaxDb" id="4097-A0A1S4CCW2"/>
<dbReference type="KEGG" id="nta:107817637"/>